<dbReference type="EMBL" id="FQ790319">
    <property type="protein sequence ID" value="CCD34893.1"/>
    <property type="molecule type" value="Genomic_DNA"/>
</dbReference>
<gene>
    <name evidence="1" type="ORF">BofuT4_uP097940.1</name>
</gene>
<dbReference type="HOGENOM" id="CLU_2775656_0_0_1"/>
<evidence type="ECO:0000313" key="1">
    <source>
        <dbReference type="EMBL" id="CCD34893.1"/>
    </source>
</evidence>
<dbReference type="Proteomes" id="UP000008177">
    <property type="component" value="Unplaced contigs"/>
</dbReference>
<reference evidence="2" key="1">
    <citation type="journal article" date="2011" name="PLoS Genet.">
        <title>Genomic analysis of the necrotrophic fungal pathogens Sclerotinia sclerotiorum and Botrytis cinerea.</title>
        <authorList>
            <person name="Amselem J."/>
            <person name="Cuomo C.A."/>
            <person name="van Kan J.A."/>
            <person name="Viaud M."/>
            <person name="Benito E.P."/>
            <person name="Couloux A."/>
            <person name="Coutinho P.M."/>
            <person name="de Vries R.P."/>
            <person name="Dyer P.S."/>
            <person name="Fillinger S."/>
            <person name="Fournier E."/>
            <person name="Gout L."/>
            <person name="Hahn M."/>
            <person name="Kohn L."/>
            <person name="Lapalu N."/>
            <person name="Plummer K.M."/>
            <person name="Pradier J.M."/>
            <person name="Quevillon E."/>
            <person name="Sharon A."/>
            <person name="Simon A."/>
            <person name="ten Have A."/>
            <person name="Tudzynski B."/>
            <person name="Tudzynski P."/>
            <person name="Wincker P."/>
            <person name="Andrew M."/>
            <person name="Anthouard V."/>
            <person name="Beever R.E."/>
            <person name="Beffa R."/>
            <person name="Benoit I."/>
            <person name="Bouzid O."/>
            <person name="Brault B."/>
            <person name="Chen Z."/>
            <person name="Choquer M."/>
            <person name="Collemare J."/>
            <person name="Cotton P."/>
            <person name="Danchin E.G."/>
            <person name="Da Silva C."/>
            <person name="Gautier A."/>
            <person name="Giraud C."/>
            <person name="Giraud T."/>
            <person name="Gonzalez C."/>
            <person name="Grossetete S."/>
            <person name="Guldener U."/>
            <person name="Henrissat B."/>
            <person name="Howlett B.J."/>
            <person name="Kodira C."/>
            <person name="Kretschmer M."/>
            <person name="Lappartient A."/>
            <person name="Leroch M."/>
            <person name="Levis C."/>
            <person name="Mauceli E."/>
            <person name="Neuveglise C."/>
            <person name="Oeser B."/>
            <person name="Pearson M."/>
            <person name="Poulain J."/>
            <person name="Poussereau N."/>
            <person name="Quesneville H."/>
            <person name="Rascle C."/>
            <person name="Schumacher J."/>
            <person name="Segurens B."/>
            <person name="Sexton A."/>
            <person name="Silva E."/>
            <person name="Sirven C."/>
            <person name="Soanes D.M."/>
            <person name="Talbot N.J."/>
            <person name="Templeton M."/>
            <person name="Yandava C."/>
            <person name="Yarden O."/>
            <person name="Zeng Q."/>
            <person name="Rollins J.A."/>
            <person name="Lebrun M.H."/>
            <person name="Dickman M."/>
        </authorList>
    </citation>
    <scope>NUCLEOTIDE SEQUENCE [LARGE SCALE GENOMIC DNA]</scope>
    <source>
        <strain evidence="2">T4</strain>
    </source>
</reference>
<name>G2YCR4_BOTF4</name>
<accession>G2YCR4</accession>
<dbReference type="InParanoid" id="G2YCR4"/>
<proteinExistence type="predicted"/>
<sequence length="69" mass="7726">MARHEQRFDLDSGPMNPRCTLIEGCLKLVGNKYFDTTPSLTKLDETFHLTTGICFNEIKTVSGEVNYAG</sequence>
<dbReference type="AlphaFoldDB" id="G2YCR4"/>
<organism evidence="1 2">
    <name type="scientific">Botryotinia fuckeliana (strain T4)</name>
    <name type="common">Noble rot fungus</name>
    <name type="synonym">Botrytis cinerea</name>
    <dbReference type="NCBI Taxonomy" id="999810"/>
    <lineage>
        <taxon>Eukaryota</taxon>
        <taxon>Fungi</taxon>
        <taxon>Dikarya</taxon>
        <taxon>Ascomycota</taxon>
        <taxon>Pezizomycotina</taxon>
        <taxon>Leotiomycetes</taxon>
        <taxon>Helotiales</taxon>
        <taxon>Sclerotiniaceae</taxon>
        <taxon>Botrytis</taxon>
    </lineage>
</organism>
<protein>
    <submittedName>
        <fullName evidence="1">Uncharacterized protein</fullName>
    </submittedName>
</protein>
<evidence type="ECO:0000313" key="2">
    <source>
        <dbReference type="Proteomes" id="UP000008177"/>
    </source>
</evidence>